<dbReference type="AlphaFoldDB" id="A0A2Z6AVL5"/>
<organism evidence="1 2">
    <name type="scientific">Desulfovibrio ferrophilus</name>
    <dbReference type="NCBI Taxonomy" id="241368"/>
    <lineage>
        <taxon>Bacteria</taxon>
        <taxon>Pseudomonadati</taxon>
        <taxon>Thermodesulfobacteriota</taxon>
        <taxon>Desulfovibrionia</taxon>
        <taxon>Desulfovibrionales</taxon>
        <taxon>Desulfovibrionaceae</taxon>
        <taxon>Desulfovibrio</taxon>
    </lineage>
</organism>
<dbReference type="InterPro" id="IPR007553">
    <property type="entry name" value="2-thiour_desulf"/>
</dbReference>
<sequence length="151" mass="16436">MTDNPLKNNKRYLVSACLAGVNCRYDGQSTPVETVLELLRQGRALPVCPEQLGGLPTPRACCELQQGRVMNTEGQNLTEAFTRGAAEALRLSQLFGATHAILKSRSPSCGYTQIYDGSFSGALIPGNGIFAELLLKHEYLMLTELDVEDES</sequence>
<gene>
    <name evidence="1" type="ORF">DFE_0500</name>
</gene>
<dbReference type="PANTHER" id="PTHR30087">
    <property type="entry name" value="INNER MEMBRANE PROTEIN"/>
    <property type="match status" value="1"/>
</dbReference>
<reference evidence="1 2" key="1">
    <citation type="journal article" date="2018" name="Sci. Adv.">
        <title>Multi-heme cytochromes provide a pathway for survival in energy-limited environments.</title>
        <authorList>
            <person name="Deng X."/>
            <person name="Dohmae N."/>
            <person name="Nealson K.H."/>
            <person name="Hashimoto K."/>
            <person name="Okamoto A."/>
        </authorList>
    </citation>
    <scope>NUCLEOTIDE SEQUENCE [LARGE SCALE GENOMIC DNA]</scope>
    <source>
        <strain evidence="1 2">IS5</strain>
    </source>
</reference>
<dbReference type="OrthoDB" id="495783at2"/>
<proteinExistence type="predicted"/>
<dbReference type="KEGG" id="dfl:DFE_0500"/>
<accession>A0A2Z6AVL5</accession>
<dbReference type="EMBL" id="AP017378">
    <property type="protein sequence ID" value="BBD07226.1"/>
    <property type="molecule type" value="Genomic_DNA"/>
</dbReference>
<dbReference type="Pfam" id="PF04463">
    <property type="entry name" value="2-thiour_desulf"/>
    <property type="match status" value="1"/>
</dbReference>
<dbReference type="PANTHER" id="PTHR30087:SF1">
    <property type="entry name" value="HYPOTHETICAL CYTOSOLIC PROTEIN"/>
    <property type="match status" value="1"/>
</dbReference>
<protein>
    <submittedName>
        <fullName evidence="1">Uncharacterized protein</fullName>
    </submittedName>
</protein>
<dbReference type="Proteomes" id="UP000269883">
    <property type="component" value="Chromosome"/>
</dbReference>
<evidence type="ECO:0000313" key="1">
    <source>
        <dbReference type="EMBL" id="BBD07226.1"/>
    </source>
</evidence>
<evidence type="ECO:0000313" key="2">
    <source>
        <dbReference type="Proteomes" id="UP000269883"/>
    </source>
</evidence>
<dbReference type="RefSeq" id="WP_126376282.1">
    <property type="nucleotide sequence ID" value="NZ_AP017378.1"/>
</dbReference>
<keyword evidence="2" id="KW-1185">Reference proteome</keyword>
<name>A0A2Z6AVL5_9BACT</name>